<dbReference type="InterPro" id="IPR028202">
    <property type="entry name" value="Reductase_C"/>
</dbReference>
<dbReference type="PANTHER" id="PTHR43557:SF2">
    <property type="entry name" value="RIESKE DOMAIN-CONTAINING PROTEIN-RELATED"/>
    <property type="match status" value="1"/>
</dbReference>
<dbReference type="Pfam" id="PF07992">
    <property type="entry name" value="Pyr_redox_2"/>
    <property type="match status" value="1"/>
</dbReference>
<protein>
    <submittedName>
        <fullName evidence="7">FAD-dependent oxidoreductase</fullName>
    </submittedName>
</protein>
<dbReference type="Proteomes" id="UP001299970">
    <property type="component" value="Unassembled WGS sequence"/>
</dbReference>
<keyword evidence="2" id="KW-0285">Flavoprotein</keyword>
<gene>
    <name evidence="7" type="ORF">MMF94_26155</name>
</gene>
<keyword evidence="3" id="KW-0274">FAD</keyword>
<comment type="cofactor">
    <cofactor evidence="1">
        <name>FAD</name>
        <dbReference type="ChEBI" id="CHEBI:57692"/>
    </cofactor>
</comment>
<evidence type="ECO:0000256" key="4">
    <source>
        <dbReference type="ARBA" id="ARBA00023002"/>
    </source>
</evidence>
<proteinExistence type="predicted"/>
<feature type="domain" description="FAD/NAD(P)-binding" evidence="5">
    <location>
        <begin position="8"/>
        <end position="300"/>
    </location>
</feature>
<dbReference type="InterPro" id="IPR050446">
    <property type="entry name" value="FAD-oxidoreductase/Apoptosis"/>
</dbReference>
<evidence type="ECO:0000256" key="2">
    <source>
        <dbReference type="ARBA" id="ARBA00022630"/>
    </source>
</evidence>
<sequence length="409" mass="42451">MSDLPRSLVTVGAGQAAVAAVRLLRRRGFDGRVTVLSDELHAPYQRPPLSKEFLRGETEPEDLTLLDEAWCADNDVELRLGVRAESVAAGVVRLIDGSELTTDAILLATGVSARRLPGVGGDRVVYLRTLDDAARLRGMLSAAERIAVVGGGLIGSEVASAARESGIAVTVLEAGTLPLISQLGPEMAGFYAGLHRQHGVDLRCGQEIGAVDETAGGVVVRTAAGDVEADLVVVAVGAVPNDEIARVSGIPVDPVRGGIVVDDGCRTAVPGVFAAGDVASRAVGDRFVRVEHVDNATTQGTAVAKALIGKPAGPADEVPWFWSDQYELGLQFVGRPRPGAEIVVRGSVDDRDFTAFYLADGCVHAAFAVDRGGDVPAAKQLIASGLPVSPAALADDDTDLFDLLDTISA</sequence>
<comment type="caution">
    <text evidence="7">The sequence shown here is derived from an EMBL/GenBank/DDBJ whole genome shotgun (WGS) entry which is preliminary data.</text>
</comment>
<dbReference type="PRINTS" id="PR00469">
    <property type="entry name" value="PNDRDTASEII"/>
</dbReference>
<dbReference type="InterPro" id="IPR016156">
    <property type="entry name" value="FAD/NAD-linked_Rdtase_dimer_sf"/>
</dbReference>
<dbReference type="RefSeq" id="WP_241039842.1">
    <property type="nucleotide sequence ID" value="NZ_BAAAJF010000021.1"/>
</dbReference>
<dbReference type="EMBL" id="JAKXMK010000024">
    <property type="protein sequence ID" value="MCH6169194.1"/>
    <property type="molecule type" value="Genomic_DNA"/>
</dbReference>
<keyword evidence="8" id="KW-1185">Reference proteome</keyword>
<evidence type="ECO:0000259" key="5">
    <source>
        <dbReference type="Pfam" id="PF07992"/>
    </source>
</evidence>
<dbReference type="InterPro" id="IPR036188">
    <property type="entry name" value="FAD/NAD-bd_sf"/>
</dbReference>
<dbReference type="PANTHER" id="PTHR43557">
    <property type="entry name" value="APOPTOSIS-INDUCING FACTOR 1"/>
    <property type="match status" value="1"/>
</dbReference>
<reference evidence="7 8" key="1">
    <citation type="submission" date="2022-03" db="EMBL/GenBank/DDBJ databases">
        <title>Pseudonocardia alaer sp. nov., a novel actinomycete isolated from reed forest soil.</title>
        <authorList>
            <person name="Wang L."/>
        </authorList>
    </citation>
    <scope>NUCLEOTIDE SEQUENCE [LARGE SCALE GENOMIC DNA]</scope>
    <source>
        <strain evidence="7 8">Y-16303</strain>
    </source>
</reference>
<dbReference type="SUPFAM" id="SSF55424">
    <property type="entry name" value="FAD/NAD-linked reductases, dimerisation (C-terminal) domain"/>
    <property type="match status" value="1"/>
</dbReference>
<dbReference type="PRINTS" id="PR00368">
    <property type="entry name" value="FADPNR"/>
</dbReference>
<keyword evidence="4" id="KW-0560">Oxidoreductase</keyword>
<dbReference type="Pfam" id="PF14759">
    <property type="entry name" value="Reductase_C"/>
    <property type="match status" value="1"/>
</dbReference>
<name>A0ABS9TKX5_9PSEU</name>
<dbReference type="InterPro" id="IPR023753">
    <property type="entry name" value="FAD/NAD-binding_dom"/>
</dbReference>
<evidence type="ECO:0000256" key="1">
    <source>
        <dbReference type="ARBA" id="ARBA00001974"/>
    </source>
</evidence>
<dbReference type="Gene3D" id="3.30.390.30">
    <property type="match status" value="1"/>
</dbReference>
<dbReference type="SUPFAM" id="SSF51905">
    <property type="entry name" value="FAD/NAD(P)-binding domain"/>
    <property type="match status" value="1"/>
</dbReference>
<accession>A0ABS9TKX5</accession>
<evidence type="ECO:0000256" key="3">
    <source>
        <dbReference type="ARBA" id="ARBA00022827"/>
    </source>
</evidence>
<evidence type="ECO:0000259" key="6">
    <source>
        <dbReference type="Pfam" id="PF14759"/>
    </source>
</evidence>
<organism evidence="7 8">
    <name type="scientific">Pseudonocardia alaniniphila</name>
    <dbReference type="NCBI Taxonomy" id="75291"/>
    <lineage>
        <taxon>Bacteria</taxon>
        <taxon>Bacillati</taxon>
        <taxon>Actinomycetota</taxon>
        <taxon>Actinomycetes</taxon>
        <taxon>Pseudonocardiales</taxon>
        <taxon>Pseudonocardiaceae</taxon>
        <taxon>Pseudonocardia</taxon>
    </lineage>
</organism>
<evidence type="ECO:0000313" key="8">
    <source>
        <dbReference type="Proteomes" id="UP001299970"/>
    </source>
</evidence>
<evidence type="ECO:0000313" key="7">
    <source>
        <dbReference type="EMBL" id="MCH6169194.1"/>
    </source>
</evidence>
<dbReference type="Gene3D" id="3.50.50.60">
    <property type="entry name" value="FAD/NAD(P)-binding domain"/>
    <property type="match status" value="2"/>
</dbReference>
<feature type="domain" description="Reductase C-terminal" evidence="6">
    <location>
        <begin position="320"/>
        <end position="403"/>
    </location>
</feature>